<proteinExistence type="predicted"/>
<keyword evidence="1" id="KW-0472">Membrane</keyword>
<keyword evidence="3" id="KW-1185">Reference proteome</keyword>
<keyword evidence="1" id="KW-1133">Transmembrane helix</keyword>
<feature type="transmembrane region" description="Helical" evidence="1">
    <location>
        <begin position="295"/>
        <end position="312"/>
    </location>
</feature>
<dbReference type="RefSeq" id="WP_204031421.1">
    <property type="nucleotide sequence ID" value="NZ_BOOW01000044.1"/>
</dbReference>
<reference evidence="2" key="1">
    <citation type="submission" date="2021-01" db="EMBL/GenBank/DDBJ databases">
        <title>Whole genome shotgun sequence of Sinosporangium siamense NBRC 109515.</title>
        <authorList>
            <person name="Komaki H."/>
            <person name="Tamura T."/>
        </authorList>
    </citation>
    <scope>NUCLEOTIDE SEQUENCE</scope>
    <source>
        <strain evidence="2">NBRC 109515</strain>
    </source>
</reference>
<feature type="transmembrane region" description="Helical" evidence="1">
    <location>
        <begin position="359"/>
        <end position="384"/>
    </location>
</feature>
<dbReference type="InterPro" id="IPR046264">
    <property type="entry name" value="DUF6297"/>
</dbReference>
<dbReference type="AlphaFoldDB" id="A0A919VBE1"/>
<dbReference type="EMBL" id="BOOW01000044">
    <property type="protein sequence ID" value="GII96422.1"/>
    <property type="molecule type" value="Genomic_DNA"/>
</dbReference>
<dbReference type="Proteomes" id="UP000606172">
    <property type="component" value="Unassembled WGS sequence"/>
</dbReference>
<evidence type="ECO:0000313" key="3">
    <source>
        <dbReference type="Proteomes" id="UP000606172"/>
    </source>
</evidence>
<feature type="transmembrane region" description="Helical" evidence="1">
    <location>
        <begin position="432"/>
        <end position="458"/>
    </location>
</feature>
<feature type="transmembrane region" description="Helical" evidence="1">
    <location>
        <begin position="21"/>
        <end position="39"/>
    </location>
</feature>
<evidence type="ECO:0000256" key="1">
    <source>
        <dbReference type="SAM" id="Phobius"/>
    </source>
</evidence>
<organism evidence="2 3">
    <name type="scientific">Sinosporangium siamense</name>
    <dbReference type="NCBI Taxonomy" id="1367973"/>
    <lineage>
        <taxon>Bacteria</taxon>
        <taxon>Bacillati</taxon>
        <taxon>Actinomycetota</taxon>
        <taxon>Actinomycetes</taxon>
        <taxon>Streptosporangiales</taxon>
        <taxon>Streptosporangiaceae</taxon>
        <taxon>Sinosporangium</taxon>
    </lineage>
</organism>
<feature type="transmembrane region" description="Helical" evidence="1">
    <location>
        <begin position="464"/>
        <end position="483"/>
    </location>
</feature>
<sequence length="495" mass="50035">MNPARAYLRSKRGEPMGWTERYSLLFGVGLAVMLGGQQITDALEGLVRQADPGRAAAGLALAAAGYVGFLALARAIGPVVLPAADAAWLALSPLPRRSVLGRSAMVLLAVATAGGLVFGLALLSAAGAPDKLVLRLTGALVLGVGAAVGGMAMAVLGQGSHSWDSWLLGLIAAGTALAVLMAVYGGDIAARLAGAPAEWAAALAGLVAACAALLARKAWAALDRVPARGLMRSSARMGRAASAAAMMDPGMLTWAAEDNHWRGRAVRSRRWPVRGGAVATAWQEWRRLGRRPGRLALLYGAAVLPAVAAQAGGGLSVFAVGVLLCGAMTAAAICTTGARRDGDNPSLARLLAGDPRRVMGARAVLPGVMAATWLLFALGGLALAGALPGVPWWLIGPLAAPALAAAALRMAGRGPIDHSLPVIQTPGGPLPMGVMIWAGKGVDLALVGCAPLLVLPLFPSASPAPFLLTQAVAGLGVLAVFVLRSGGRGARVRLT</sequence>
<feature type="transmembrane region" description="Helical" evidence="1">
    <location>
        <begin position="318"/>
        <end position="338"/>
    </location>
</feature>
<dbReference type="Pfam" id="PF19814">
    <property type="entry name" value="DUF6297"/>
    <property type="match status" value="1"/>
</dbReference>
<evidence type="ECO:0000313" key="2">
    <source>
        <dbReference type="EMBL" id="GII96422.1"/>
    </source>
</evidence>
<feature type="transmembrane region" description="Helical" evidence="1">
    <location>
        <begin position="132"/>
        <end position="154"/>
    </location>
</feature>
<protein>
    <submittedName>
        <fullName evidence="2">Uncharacterized protein</fullName>
    </submittedName>
</protein>
<feature type="transmembrane region" description="Helical" evidence="1">
    <location>
        <begin position="390"/>
        <end position="411"/>
    </location>
</feature>
<feature type="transmembrane region" description="Helical" evidence="1">
    <location>
        <begin position="197"/>
        <end position="215"/>
    </location>
</feature>
<accession>A0A919VBE1</accession>
<gene>
    <name evidence="2" type="ORF">Ssi02_66530</name>
</gene>
<keyword evidence="1" id="KW-0812">Transmembrane</keyword>
<comment type="caution">
    <text evidence="2">The sequence shown here is derived from an EMBL/GenBank/DDBJ whole genome shotgun (WGS) entry which is preliminary data.</text>
</comment>
<name>A0A919VBE1_9ACTN</name>
<feature type="transmembrane region" description="Helical" evidence="1">
    <location>
        <begin position="166"/>
        <end position="185"/>
    </location>
</feature>
<feature type="transmembrane region" description="Helical" evidence="1">
    <location>
        <begin position="105"/>
        <end position="126"/>
    </location>
</feature>
<feature type="transmembrane region" description="Helical" evidence="1">
    <location>
        <begin position="59"/>
        <end position="84"/>
    </location>
</feature>